<reference evidence="1 2" key="1">
    <citation type="journal article" date="2022" name="DNA Res.">
        <title>Chromosomal-level genome assembly of the orchid tree Bauhinia variegata (Leguminosae; Cercidoideae) supports the allotetraploid origin hypothesis of Bauhinia.</title>
        <authorList>
            <person name="Zhong Y."/>
            <person name="Chen Y."/>
            <person name="Zheng D."/>
            <person name="Pang J."/>
            <person name="Liu Y."/>
            <person name="Luo S."/>
            <person name="Meng S."/>
            <person name="Qian L."/>
            <person name="Wei D."/>
            <person name="Dai S."/>
            <person name="Zhou R."/>
        </authorList>
    </citation>
    <scope>NUCLEOTIDE SEQUENCE [LARGE SCALE GENOMIC DNA]</scope>
    <source>
        <strain evidence="1">BV-YZ2020</strain>
    </source>
</reference>
<gene>
    <name evidence="1" type="ORF">L6164_035508</name>
</gene>
<dbReference type="EMBL" id="CM039439">
    <property type="protein sequence ID" value="KAI4295463.1"/>
    <property type="molecule type" value="Genomic_DNA"/>
</dbReference>
<comment type="caution">
    <text evidence="1">The sequence shown here is derived from an EMBL/GenBank/DDBJ whole genome shotgun (WGS) entry which is preliminary data.</text>
</comment>
<organism evidence="1 2">
    <name type="scientific">Bauhinia variegata</name>
    <name type="common">Purple orchid tree</name>
    <name type="synonym">Phanera variegata</name>
    <dbReference type="NCBI Taxonomy" id="167791"/>
    <lineage>
        <taxon>Eukaryota</taxon>
        <taxon>Viridiplantae</taxon>
        <taxon>Streptophyta</taxon>
        <taxon>Embryophyta</taxon>
        <taxon>Tracheophyta</taxon>
        <taxon>Spermatophyta</taxon>
        <taxon>Magnoliopsida</taxon>
        <taxon>eudicotyledons</taxon>
        <taxon>Gunneridae</taxon>
        <taxon>Pentapetalae</taxon>
        <taxon>rosids</taxon>
        <taxon>fabids</taxon>
        <taxon>Fabales</taxon>
        <taxon>Fabaceae</taxon>
        <taxon>Cercidoideae</taxon>
        <taxon>Cercideae</taxon>
        <taxon>Bauhiniinae</taxon>
        <taxon>Bauhinia</taxon>
    </lineage>
</organism>
<sequence length="166" mass="19447">MLLKSYTNKQDSNKRCSEITFSSTWTLEDFKAAISKDISSPPISDVNLKIAFDEPLERAREKEEKEAKKRKRLADYFYHLLYSIKDITASSKWEDYERLIQDSQEFRSIGDESTCKGIFEEYITQLKEEAKESERKRKEEKGQKGQGARGKGEKESEAKKGKRWRT</sequence>
<evidence type="ECO:0000313" key="1">
    <source>
        <dbReference type="EMBL" id="KAI4295463.1"/>
    </source>
</evidence>
<dbReference type="Proteomes" id="UP000828941">
    <property type="component" value="Chromosome 14"/>
</dbReference>
<keyword evidence="2" id="KW-1185">Reference proteome</keyword>
<proteinExistence type="predicted"/>
<accession>A0ACB9KE57</accession>
<name>A0ACB9KE57_BAUVA</name>
<evidence type="ECO:0000313" key="2">
    <source>
        <dbReference type="Proteomes" id="UP000828941"/>
    </source>
</evidence>
<protein>
    <submittedName>
        <fullName evidence="1">Uncharacterized protein</fullName>
    </submittedName>
</protein>